<feature type="compositionally biased region" description="Basic residues" evidence="1">
    <location>
        <begin position="547"/>
        <end position="563"/>
    </location>
</feature>
<feature type="region of interest" description="Disordered" evidence="1">
    <location>
        <begin position="805"/>
        <end position="832"/>
    </location>
</feature>
<dbReference type="PANTHER" id="PTHR39387:SF1">
    <property type="entry name" value="SHAVENOID, ISOFORM B"/>
    <property type="match status" value="1"/>
</dbReference>
<feature type="region of interest" description="Disordered" evidence="1">
    <location>
        <begin position="899"/>
        <end position="998"/>
    </location>
</feature>
<feature type="region of interest" description="Disordered" evidence="1">
    <location>
        <begin position="1080"/>
        <end position="1124"/>
    </location>
</feature>
<feature type="compositionally biased region" description="Polar residues" evidence="1">
    <location>
        <begin position="1086"/>
        <end position="1095"/>
    </location>
</feature>
<proteinExistence type="predicted"/>
<evidence type="ECO:0000313" key="4">
    <source>
        <dbReference type="Proteomes" id="UP001516400"/>
    </source>
</evidence>
<dbReference type="EMBL" id="JABFTP020000185">
    <property type="protein sequence ID" value="KAL3286922.1"/>
    <property type="molecule type" value="Genomic_DNA"/>
</dbReference>
<organism evidence="3 4">
    <name type="scientific">Cryptolaemus montrouzieri</name>
    <dbReference type="NCBI Taxonomy" id="559131"/>
    <lineage>
        <taxon>Eukaryota</taxon>
        <taxon>Metazoa</taxon>
        <taxon>Ecdysozoa</taxon>
        <taxon>Arthropoda</taxon>
        <taxon>Hexapoda</taxon>
        <taxon>Insecta</taxon>
        <taxon>Pterygota</taxon>
        <taxon>Neoptera</taxon>
        <taxon>Endopterygota</taxon>
        <taxon>Coleoptera</taxon>
        <taxon>Polyphaga</taxon>
        <taxon>Cucujiformia</taxon>
        <taxon>Coccinelloidea</taxon>
        <taxon>Coccinellidae</taxon>
        <taxon>Scymninae</taxon>
        <taxon>Scymnini</taxon>
        <taxon>Cryptolaemus</taxon>
    </lineage>
</organism>
<keyword evidence="4" id="KW-1185">Reference proteome</keyword>
<evidence type="ECO:0000256" key="2">
    <source>
        <dbReference type="SAM" id="Phobius"/>
    </source>
</evidence>
<keyword evidence="2" id="KW-0472">Membrane</keyword>
<dbReference type="Proteomes" id="UP001516400">
    <property type="component" value="Unassembled WGS sequence"/>
</dbReference>
<gene>
    <name evidence="3" type="ORF">HHI36_001407</name>
</gene>
<reference evidence="3 4" key="1">
    <citation type="journal article" date="2021" name="BMC Biol.">
        <title>Horizontally acquired antibacterial genes associated with adaptive radiation of ladybird beetles.</title>
        <authorList>
            <person name="Li H.S."/>
            <person name="Tang X.F."/>
            <person name="Huang Y.H."/>
            <person name="Xu Z.Y."/>
            <person name="Chen M.L."/>
            <person name="Du X.Y."/>
            <person name="Qiu B.Y."/>
            <person name="Chen P.T."/>
            <person name="Zhang W."/>
            <person name="Slipinski A."/>
            <person name="Escalona H.E."/>
            <person name="Waterhouse R.M."/>
            <person name="Zwick A."/>
            <person name="Pang H."/>
        </authorList>
    </citation>
    <scope>NUCLEOTIDE SEQUENCE [LARGE SCALE GENOMIC DNA]</scope>
    <source>
        <strain evidence="3">SYSU2018</strain>
    </source>
</reference>
<protein>
    <submittedName>
        <fullName evidence="3">Uncharacterized protein</fullName>
    </submittedName>
</protein>
<feature type="region of interest" description="Disordered" evidence="1">
    <location>
        <begin position="646"/>
        <end position="673"/>
    </location>
</feature>
<feature type="compositionally biased region" description="Low complexity" evidence="1">
    <location>
        <begin position="663"/>
        <end position="673"/>
    </location>
</feature>
<name>A0ABD2P849_9CUCU</name>
<keyword evidence="2" id="KW-1133">Transmembrane helix</keyword>
<feature type="transmembrane region" description="Helical" evidence="2">
    <location>
        <begin position="156"/>
        <end position="178"/>
    </location>
</feature>
<accession>A0ABD2P849</accession>
<evidence type="ECO:0000313" key="3">
    <source>
        <dbReference type="EMBL" id="KAL3286922.1"/>
    </source>
</evidence>
<dbReference type="PANTHER" id="PTHR39387">
    <property type="entry name" value="SHAVENOID, ISOFORM B"/>
    <property type="match status" value="1"/>
</dbReference>
<keyword evidence="2" id="KW-0812">Transmembrane</keyword>
<dbReference type="AlphaFoldDB" id="A0ABD2P849"/>
<feature type="region of interest" description="Disordered" evidence="1">
    <location>
        <begin position="453"/>
        <end position="574"/>
    </location>
</feature>
<sequence>MASTFCESKKSSGSTKDRRWLRMAEADRTFGLHTPVCAVSKAKFLTTRGWVDLKSPVNSDVPFRLYRDEGRSFLQWDGDADLRLSLSGRLILVTLKCREATDAKTSSIKIISPSVAFRVVGTPINSPYPYNVSEVSFISNAQTVSGETDSLSVSEYVAIGICSVLLGLIYVASVFLYLHIRKRNRLKSGNKSNNNLNQDPHALAEEGIVKSNPLLGLSAHFQPPDSEGTLSDNDIQSDILHREERITQHQLTSVIIHPSQAFPKFRSNHVEYPLQETSTIERLPEENVSIVETIEGRDDRSDDLRSLNGSVRKKLYFNPAYFEPHLLASPPPAAVEFLQKIREVIAIAKQKIDAKKYAPTLLGIPEEDYGMNVHSYEFSPPSRRGSVVSLKRENSRRRSCSGCPGCQSKEVCPKIPELPVLAPCSNCAVLSQDVKQRNIRKWLENIPVIKNSEDSSANSDKLSERSVKSQKRIRSPVIGPPSLPIINPMVRSASKRESRKIGTRGRRSPTRSLSPDFGRSISRPRSPVAHSDKASESDCSGSETYNKTKKTRRRQISKIKKPKMPPPLPPGIRPISKSVENIYDTVANENVNSPPPKEVETTDRGEFRMPTITRKNIKAVIEELSVSNGINKRLSNISMDYEVDSLERTPKKTSPPGEYVEVSSSQPSPSLSSALPMDEEMTMINTMFNIKTGNRTNSTLPSGQSMSASDTENEYELVVLKKGNNHLYKLPELLQRNKGYNLVSEVYVNNGFKHNSTPSSPSDSNSSTMEKRELKVCYGLENQPGKLMIEVGDCLDNYIPVNDSDSFEPDTLDRKPSKQQKKHTAGDSEALERSQQILLRTTGSFRKQPSMNQTLNNFNRNFGSLRDIFEAKTRGRATENLFTIMTSPEEEERLLTLEQKHSKRQRKTVQPDVIPPPPHDSTPIYDLPKNPPQKLVTPDNLTNKPPLPPKNGKNRSANPKSLTTEKKPSSVGIPDKTGDSTSQSSNECINNNKKDSQANFRSEKEQFILRPNQQNNEPLKNLQSIIDQELKKNWIENELNNKNTNLDKIINTEEMLVNSQKSTNIKRAWQKFVDTSRQSRVEDSGYLSTDSNESRAISGFVRTQDDKGSETDESLGDAQSESGAESIETHSVFFGRFRKSDYLTISMDSGVDTDQKSRETSFAIVDDTTVHSSDSEHASYATVVPLESVSSTLSR</sequence>
<evidence type="ECO:0000256" key="1">
    <source>
        <dbReference type="SAM" id="MobiDB-lite"/>
    </source>
</evidence>
<comment type="caution">
    <text evidence="3">The sequence shown here is derived from an EMBL/GenBank/DDBJ whole genome shotgun (WGS) entry which is preliminary data.</text>
</comment>
<feature type="compositionally biased region" description="Polar residues" evidence="1">
    <location>
        <begin position="979"/>
        <end position="991"/>
    </location>
</feature>